<evidence type="ECO:0000313" key="2">
    <source>
        <dbReference type="Proteomes" id="UP001165439"/>
    </source>
</evidence>
<comment type="caution">
    <text evidence="1">The sequence shown here is derived from an EMBL/GenBank/DDBJ whole genome shotgun (WGS) entry which is preliminary data.</text>
</comment>
<accession>A0AAW7HPQ6</accession>
<organism evidence="1 2">
    <name type="scientific">Pseudomonas alloputida</name>
    <dbReference type="NCBI Taxonomy" id="1940621"/>
    <lineage>
        <taxon>Bacteria</taxon>
        <taxon>Pseudomonadati</taxon>
        <taxon>Pseudomonadota</taxon>
        <taxon>Gammaproteobacteria</taxon>
        <taxon>Pseudomonadales</taxon>
        <taxon>Pseudomonadaceae</taxon>
        <taxon>Pseudomonas</taxon>
    </lineage>
</organism>
<dbReference type="Proteomes" id="UP001165439">
    <property type="component" value="Unassembled WGS sequence"/>
</dbReference>
<evidence type="ECO:0000313" key="1">
    <source>
        <dbReference type="EMBL" id="MDM3954695.1"/>
    </source>
</evidence>
<gene>
    <name evidence="1" type="ORF">LU674_020530</name>
</gene>
<sequence>MSKFEYIKNRFSKNQRALYEKIKLMIGDEPSVALISLQGESETSQAEIAVIAQIIKQFSPIEIIEHQDSPRKVILSGKRGLGHTVKISPQFKVQNEKPKTRAWSIDLLLELFRSVGEDKLRIAAVGIEYDGYPSHFIESGVKLAYKRDMNIASSEGIQVIRIAPDEWKKDPEYFIKHIKKYLDRRISDAEKLQRAVLKASNPKQLLKGGDNVVCPICNGCCVLAGEFCSICHGVGRVKASLAASVNIEDFETIDCNLCSSQNSTCKLCLGIGSVPLYRAIEYRLNEAG</sequence>
<dbReference type="Gene3D" id="3.40.960.10">
    <property type="entry name" value="VSR Endonuclease"/>
    <property type="match status" value="1"/>
</dbReference>
<evidence type="ECO:0008006" key="3">
    <source>
        <dbReference type="Google" id="ProtNLM"/>
    </source>
</evidence>
<protein>
    <recommendedName>
        <fullName evidence="3">4Fe-4S ferredoxin-type domain-containing protein</fullName>
    </recommendedName>
</protein>
<proteinExistence type="predicted"/>
<dbReference type="AlphaFoldDB" id="A0AAW7HPQ6"/>
<dbReference type="RefSeq" id="WP_232857616.1">
    <property type="nucleotide sequence ID" value="NZ_CP128540.1"/>
</dbReference>
<name>A0AAW7HPQ6_9PSED</name>
<dbReference type="EMBL" id="JAJSRF020000001">
    <property type="protein sequence ID" value="MDM3954695.1"/>
    <property type="molecule type" value="Genomic_DNA"/>
</dbReference>
<reference evidence="1" key="1">
    <citation type="submission" date="2023-06" db="EMBL/GenBank/DDBJ databases">
        <title>MBL-encoding genomic islands in Pseudomonas spp. in Poland.</title>
        <authorList>
            <person name="Urbanowicz P."/>
            <person name="Izdebski R."/>
            <person name="Biedrzycka M."/>
            <person name="Gniadkowski M."/>
        </authorList>
    </citation>
    <scope>NUCLEOTIDE SEQUENCE</scope>
    <source>
        <strain evidence="1">NMI5768_13</strain>
    </source>
</reference>
<dbReference type="GeneID" id="83679472"/>